<dbReference type="RefSeq" id="WP_256133104.1">
    <property type="nucleotide sequence ID" value="NZ_JANFXK010000017.1"/>
</dbReference>
<keyword evidence="5" id="KW-0808">Transferase</keyword>
<comment type="subcellular location">
    <subcellularLocation>
        <location evidence="2">Membrane</location>
    </subcellularLocation>
</comment>
<dbReference type="SMART" id="SM00387">
    <property type="entry name" value="HATPase_c"/>
    <property type="match status" value="1"/>
</dbReference>
<dbReference type="InterPro" id="IPR005467">
    <property type="entry name" value="His_kinase_dom"/>
</dbReference>
<proteinExistence type="predicted"/>
<name>A0ABT1RRZ5_9FIRM</name>
<evidence type="ECO:0000313" key="11">
    <source>
        <dbReference type="Proteomes" id="UP001524502"/>
    </source>
</evidence>
<dbReference type="CDD" id="cd00082">
    <property type="entry name" value="HisKA"/>
    <property type="match status" value="1"/>
</dbReference>
<evidence type="ECO:0000256" key="2">
    <source>
        <dbReference type="ARBA" id="ARBA00004370"/>
    </source>
</evidence>
<dbReference type="Gene3D" id="1.10.287.130">
    <property type="match status" value="1"/>
</dbReference>
<evidence type="ECO:0000256" key="4">
    <source>
        <dbReference type="ARBA" id="ARBA00022553"/>
    </source>
</evidence>
<dbReference type="InterPro" id="IPR004358">
    <property type="entry name" value="Sig_transdc_His_kin-like_C"/>
</dbReference>
<evidence type="ECO:0000256" key="5">
    <source>
        <dbReference type="ARBA" id="ARBA00022679"/>
    </source>
</evidence>
<feature type="domain" description="Histidine kinase" evidence="9">
    <location>
        <begin position="131"/>
        <end position="342"/>
    </location>
</feature>
<evidence type="ECO:0000256" key="8">
    <source>
        <dbReference type="SAM" id="Phobius"/>
    </source>
</evidence>
<accession>A0ABT1RRZ5</accession>
<keyword evidence="7" id="KW-0902">Two-component regulatory system</keyword>
<dbReference type="EMBL" id="JANFXK010000017">
    <property type="protein sequence ID" value="MCQ4637921.1"/>
    <property type="molecule type" value="Genomic_DNA"/>
</dbReference>
<protein>
    <recommendedName>
        <fullName evidence="3">histidine kinase</fullName>
        <ecNumber evidence="3">2.7.13.3</ecNumber>
    </recommendedName>
</protein>
<dbReference type="InterPro" id="IPR003594">
    <property type="entry name" value="HATPase_dom"/>
</dbReference>
<dbReference type="SMART" id="SM00388">
    <property type="entry name" value="HisKA"/>
    <property type="match status" value="1"/>
</dbReference>
<gene>
    <name evidence="10" type="ORF">NE619_14390</name>
</gene>
<dbReference type="Gene3D" id="3.30.565.10">
    <property type="entry name" value="Histidine kinase-like ATPase, C-terminal domain"/>
    <property type="match status" value="1"/>
</dbReference>
<evidence type="ECO:0000256" key="6">
    <source>
        <dbReference type="ARBA" id="ARBA00022777"/>
    </source>
</evidence>
<dbReference type="PRINTS" id="PR00344">
    <property type="entry name" value="BCTRLSENSOR"/>
</dbReference>
<evidence type="ECO:0000313" key="10">
    <source>
        <dbReference type="EMBL" id="MCQ4637921.1"/>
    </source>
</evidence>
<dbReference type="EC" id="2.7.13.3" evidence="3"/>
<organism evidence="10 11">
    <name type="scientific">Anaerovorax odorimutans</name>
    <dbReference type="NCBI Taxonomy" id="109327"/>
    <lineage>
        <taxon>Bacteria</taxon>
        <taxon>Bacillati</taxon>
        <taxon>Bacillota</taxon>
        <taxon>Clostridia</taxon>
        <taxon>Peptostreptococcales</taxon>
        <taxon>Anaerovoracaceae</taxon>
        <taxon>Anaerovorax</taxon>
    </lineage>
</organism>
<keyword evidence="8" id="KW-0472">Membrane</keyword>
<evidence type="ECO:0000256" key="7">
    <source>
        <dbReference type="ARBA" id="ARBA00023012"/>
    </source>
</evidence>
<feature type="transmembrane region" description="Helical" evidence="8">
    <location>
        <begin position="69"/>
        <end position="91"/>
    </location>
</feature>
<evidence type="ECO:0000259" key="9">
    <source>
        <dbReference type="PROSITE" id="PS50109"/>
    </source>
</evidence>
<keyword evidence="11" id="KW-1185">Reference proteome</keyword>
<keyword evidence="8" id="KW-1133">Transmembrane helix</keyword>
<sequence>MRNKKKVVIKIILIGAAIAVGALFLAQFIDSFGNGVFKDWFYSRFIERIPTEEGISYPVFYNWGGFKSFIITVIVVSLVVVSTIIILVMNYSNNRKSQEMKNTIESMRLQGQRHEQLLQMESQRKSDLITYLAHDMRTPLASIIGYLSLLDEVPEMPEEQKAKYVGITLDKAYRLEQLIEEFFDVTRFNLQTIVLNRQKLDLRLLLQQMADEFYPLVEPAGKSITVDTPDTLIYDGDGDKLARVFNNIIKNAVTYSYENTVIRITARQEDKLIIEVASHGDSIPKHQQEQIFEKFFRLDSSRSSQTGGAGLGLAIAKEIVDAHGGEISVRSDEKETVFTVKL</sequence>
<dbReference type="Pfam" id="PF00512">
    <property type="entry name" value="HisKA"/>
    <property type="match status" value="1"/>
</dbReference>
<dbReference type="InterPro" id="IPR036890">
    <property type="entry name" value="HATPase_C_sf"/>
</dbReference>
<dbReference type="SUPFAM" id="SSF55874">
    <property type="entry name" value="ATPase domain of HSP90 chaperone/DNA topoisomerase II/histidine kinase"/>
    <property type="match status" value="1"/>
</dbReference>
<dbReference type="PANTHER" id="PTHR45453">
    <property type="entry name" value="PHOSPHATE REGULON SENSOR PROTEIN PHOR"/>
    <property type="match status" value="1"/>
</dbReference>
<dbReference type="Proteomes" id="UP001524502">
    <property type="component" value="Unassembled WGS sequence"/>
</dbReference>
<keyword evidence="6 10" id="KW-0418">Kinase</keyword>
<dbReference type="InterPro" id="IPR036097">
    <property type="entry name" value="HisK_dim/P_sf"/>
</dbReference>
<comment type="catalytic activity">
    <reaction evidence="1">
        <text>ATP + protein L-histidine = ADP + protein N-phospho-L-histidine.</text>
        <dbReference type="EC" id="2.7.13.3"/>
    </reaction>
</comment>
<dbReference type="GO" id="GO:0016301">
    <property type="term" value="F:kinase activity"/>
    <property type="evidence" value="ECO:0007669"/>
    <property type="project" value="UniProtKB-KW"/>
</dbReference>
<dbReference type="SUPFAM" id="SSF47384">
    <property type="entry name" value="Homodimeric domain of signal transducing histidine kinase"/>
    <property type="match status" value="1"/>
</dbReference>
<dbReference type="InterPro" id="IPR050351">
    <property type="entry name" value="BphY/WalK/GraS-like"/>
</dbReference>
<dbReference type="PROSITE" id="PS50109">
    <property type="entry name" value="HIS_KIN"/>
    <property type="match status" value="1"/>
</dbReference>
<comment type="caution">
    <text evidence="10">The sequence shown here is derived from an EMBL/GenBank/DDBJ whole genome shotgun (WGS) entry which is preliminary data.</text>
</comment>
<evidence type="ECO:0000256" key="1">
    <source>
        <dbReference type="ARBA" id="ARBA00000085"/>
    </source>
</evidence>
<dbReference type="InterPro" id="IPR003661">
    <property type="entry name" value="HisK_dim/P_dom"/>
</dbReference>
<dbReference type="Pfam" id="PF02518">
    <property type="entry name" value="HATPase_c"/>
    <property type="match status" value="1"/>
</dbReference>
<reference evidence="10 11" key="1">
    <citation type="submission" date="2022-06" db="EMBL/GenBank/DDBJ databases">
        <title>Isolation of gut microbiota from human fecal samples.</title>
        <authorList>
            <person name="Pamer E.G."/>
            <person name="Barat B."/>
            <person name="Waligurski E."/>
            <person name="Medina S."/>
            <person name="Paddock L."/>
            <person name="Mostad J."/>
        </authorList>
    </citation>
    <scope>NUCLEOTIDE SEQUENCE [LARGE SCALE GENOMIC DNA]</scope>
    <source>
        <strain evidence="10 11">SL.3.17</strain>
    </source>
</reference>
<feature type="transmembrane region" description="Helical" evidence="8">
    <location>
        <begin position="7"/>
        <end position="29"/>
    </location>
</feature>
<keyword evidence="4" id="KW-0597">Phosphoprotein</keyword>
<evidence type="ECO:0000256" key="3">
    <source>
        <dbReference type="ARBA" id="ARBA00012438"/>
    </source>
</evidence>
<keyword evidence="8" id="KW-0812">Transmembrane</keyword>
<dbReference type="PANTHER" id="PTHR45453:SF1">
    <property type="entry name" value="PHOSPHATE REGULON SENSOR PROTEIN PHOR"/>
    <property type="match status" value="1"/>
</dbReference>